<feature type="compositionally biased region" description="Polar residues" evidence="1">
    <location>
        <begin position="354"/>
        <end position="373"/>
    </location>
</feature>
<dbReference type="Proteomes" id="UP000827092">
    <property type="component" value="Unassembled WGS sequence"/>
</dbReference>
<dbReference type="InterPro" id="IPR037645">
    <property type="entry name" value="KCT2"/>
</dbReference>
<accession>A0AAV6UUJ4</accession>
<comment type="caution">
    <text evidence="4">The sequence shown here is derived from an EMBL/GenBank/DDBJ whole genome shotgun (WGS) entry which is preliminary data.</text>
</comment>
<evidence type="ECO:0000313" key="5">
    <source>
        <dbReference type="Proteomes" id="UP000827092"/>
    </source>
</evidence>
<evidence type="ECO:0000256" key="3">
    <source>
        <dbReference type="SAM" id="SignalP"/>
    </source>
</evidence>
<feature type="compositionally biased region" description="Polar residues" evidence="1">
    <location>
        <begin position="510"/>
        <end position="527"/>
    </location>
</feature>
<dbReference type="PANTHER" id="PTHR16502">
    <property type="entry name" value="KERATINOCYTE-ASSOCIATED TRANSMEMBRANE PROTEIN 2"/>
    <property type="match status" value="1"/>
</dbReference>
<evidence type="ECO:0000256" key="2">
    <source>
        <dbReference type="SAM" id="Phobius"/>
    </source>
</evidence>
<feature type="compositionally biased region" description="Basic and acidic residues" evidence="1">
    <location>
        <begin position="418"/>
        <end position="454"/>
    </location>
</feature>
<feature type="compositionally biased region" description="Polar residues" evidence="1">
    <location>
        <begin position="207"/>
        <end position="220"/>
    </location>
</feature>
<keyword evidence="3" id="KW-0732">Signal</keyword>
<proteinExistence type="predicted"/>
<feature type="compositionally biased region" description="Basic and acidic residues" evidence="1">
    <location>
        <begin position="535"/>
        <end position="549"/>
    </location>
</feature>
<feature type="region of interest" description="Disordered" evidence="1">
    <location>
        <begin position="256"/>
        <end position="563"/>
    </location>
</feature>
<keyword evidence="2" id="KW-0472">Membrane</keyword>
<protein>
    <submittedName>
        <fullName evidence="4">Uncharacterized protein</fullName>
    </submittedName>
</protein>
<sequence length="681" mass="76076">MAAKIFQSCNLPMFSIALLCFFIRCSLSAPVEPVYANFVRDMNASKCSSPDQIKLPLNASTSEGNDNSLSAHLQLCQNLDAVQRRKEAHYLCQEIFANLKVILCPPISAQVLAANLTLSKDVCKDIGSLKDSVPEDQVMLKRLTDIINCELMCDLEYETTCQILLWSHQLQESKKIESPQKEAKENSLQAGLEAVAGTNVADDQKDVNQASQKKVTSELQTVGTGITKKHSSNDLLSTVQKSLTVKEDQQNELLEQQGNPGSTLQNPPQIQPKEQSSINPPLNENNLTGNNSLNEVSKVKEIKNNELPGQDGEPPNGELQEQEPLDQQEDPHDQQEDFHHQQEVSRKEPDTEENQPQAPDNTLPNIKVTNESPNHPKEGAPEQNESNAQDNLPKIAVDEEPIDPHDAEEPGEEILEENDQKIPSDTDKQKTGIDKPRQGNEAGESKTTDAKTTIEKAVTTKHQSSEGTTKKLIAPTNKETTLKEQTLPAVKPQSTLGQKTSGLPLLVKPQETSSLQPSTPKDPSVSTAALEEMEGDKAGHEKPEDREPDPYTDLENTEGDADDEYARQEYGGIYEPKYKETFPIKPKEEEVPKIDAMRPREPSYNDFSPRQTYNRQPEVMPIFPDQEDGHFFFYFLSIVLILMGGYLLFHNKQKIIALIVEGRHERRRRSHGVGYKKLETK</sequence>
<evidence type="ECO:0000313" key="4">
    <source>
        <dbReference type="EMBL" id="KAG8187479.1"/>
    </source>
</evidence>
<keyword evidence="5" id="KW-1185">Reference proteome</keyword>
<feature type="compositionally biased region" description="Basic and acidic residues" evidence="1">
    <location>
        <begin position="329"/>
        <end position="349"/>
    </location>
</feature>
<feature type="transmembrane region" description="Helical" evidence="2">
    <location>
        <begin position="631"/>
        <end position="649"/>
    </location>
</feature>
<feature type="compositionally biased region" description="Polar residues" evidence="1">
    <location>
        <begin position="492"/>
        <end position="501"/>
    </location>
</feature>
<name>A0AAV6UUJ4_9ARAC</name>
<keyword evidence="2" id="KW-1133">Transmembrane helix</keyword>
<feature type="compositionally biased region" description="Acidic residues" evidence="1">
    <location>
        <begin position="550"/>
        <end position="563"/>
    </location>
</feature>
<feature type="chain" id="PRO_5044023366" evidence="3">
    <location>
        <begin position="29"/>
        <end position="681"/>
    </location>
</feature>
<gene>
    <name evidence="4" type="ORF">JTE90_009546</name>
</gene>
<keyword evidence="2" id="KW-0812">Transmembrane</keyword>
<feature type="compositionally biased region" description="Polar residues" evidence="1">
    <location>
        <begin position="256"/>
        <end position="278"/>
    </location>
</feature>
<organism evidence="4 5">
    <name type="scientific">Oedothorax gibbosus</name>
    <dbReference type="NCBI Taxonomy" id="931172"/>
    <lineage>
        <taxon>Eukaryota</taxon>
        <taxon>Metazoa</taxon>
        <taxon>Ecdysozoa</taxon>
        <taxon>Arthropoda</taxon>
        <taxon>Chelicerata</taxon>
        <taxon>Arachnida</taxon>
        <taxon>Araneae</taxon>
        <taxon>Araneomorphae</taxon>
        <taxon>Entelegynae</taxon>
        <taxon>Araneoidea</taxon>
        <taxon>Linyphiidae</taxon>
        <taxon>Erigoninae</taxon>
        <taxon>Oedothorax</taxon>
    </lineage>
</organism>
<evidence type="ECO:0000256" key="1">
    <source>
        <dbReference type="SAM" id="MobiDB-lite"/>
    </source>
</evidence>
<feature type="region of interest" description="Disordered" evidence="1">
    <location>
        <begin position="196"/>
        <end position="220"/>
    </location>
</feature>
<dbReference type="AlphaFoldDB" id="A0AAV6UUJ4"/>
<feature type="signal peptide" evidence="3">
    <location>
        <begin position="1"/>
        <end position="28"/>
    </location>
</feature>
<dbReference type="EMBL" id="JAFNEN010000272">
    <property type="protein sequence ID" value="KAG8187479.1"/>
    <property type="molecule type" value="Genomic_DNA"/>
</dbReference>
<feature type="compositionally biased region" description="Low complexity" evidence="1">
    <location>
        <begin position="279"/>
        <end position="295"/>
    </location>
</feature>
<dbReference type="PANTHER" id="PTHR16502:SF0">
    <property type="entry name" value="KERATINOCYTE-ASSOCIATED TRANSMEMBRANE PROTEIN 2"/>
    <property type="match status" value="1"/>
</dbReference>
<reference evidence="4 5" key="1">
    <citation type="journal article" date="2022" name="Nat. Ecol. Evol.">
        <title>A masculinizing supergene underlies an exaggerated male reproductive morph in a spider.</title>
        <authorList>
            <person name="Hendrickx F."/>
            <person name="De Corte Z."/>
            <person name="Sonet G."/>
            <person name="Van Belleghem S.M."/>
            <person name="Kostlbacher S."/>
            <person name="Vangestel C."/>
        </authorList>
    </citation>
    <scope>NUCLEOTIDE SEQUENCE [LARGE SCALE GENOMIC DNA]</scope>
    <source>
        <strain evidence="4">W744_W776</strain>
    </source>
</reference>